<feature type="region of interest" description="Disordered" evidence="12">
    <location>
        <begin position="1"/>
        <end position="20"/>
    </location>
</feature>
<dbReference type="GO" id="GO:0009252">
    <property type="term" value="P:peptidoglycan biosynthetic process"/>
    <property type="evidence" value="ECO:0007669"/>
    <property type="project" value="TreeGrafter"/>
</dbReference>
<dbReference type="GO" id="GO:0008955">
    <property type="term" value="F:peptidoglycan glycosyltransferase activity"/>
    <property type="evidence" value="ECO:0007669"/>
    <property type="project" value="UniProtKB-EC"/>
</dbReference>
<evidence type="ECO:0000256" key="13">
    <source>
        <dbReference type="SAM" id="Phobius"/>
    </source>
</evidence>
<evidence type="ECO:0000259" key="15">
    <source>
        <dbReference type="Pfam" id="PF00912"/>
    </source>
</evidence>
<dbReference type="Gene3D" id="1.10.3810.10">
    <property type="entry name" value="Biosynthetic peptidoglycan transglycosylase-like"/>
    <property type="match status" value="1"/>
</dbReference>
<keyword evidence="8" id="KW-0378">Hydrolase</keyword>
<dbReference type="InterPro" id="IPR001264">
    <property type="entry name" value="Glyco_trans_51"/>
</dbReference>
<evidence type="ECO:0000259" key="14">
    <source>
        <dbReference type="Pfam" id="PF00905"/>
    </source>
</evidence>
<evidence type="ECO:0000256" key="8">
    <source>
        <dbReference type="ARBA" id="ARBA00022801"/>
    </source>
</evidence>
<keyword evidence="7" id="KW-0808">Transferase</keyword>
<keyword evidence="13" id="KW-0812">Transmembrane</keyword>
<keyword evidence="13" id="KW-1133">Transmembrane helix</keyword>
<dbReference type="EC" id="2.4.99.28" evidence="10"/>
<evidence type="ECO:0000256" key="4">
    <source>
        <dbReference type="ARBA" id="ARBA00022645"/>
    </source>
</evidence>
<dbReference type="SUPFAM" id="SSF56601">
    <property type="entry name" value="beta-lactamase/transpeptidase-like"/>
    <property type="match status" value="1"/>
</dbReference>
<dbReference type="Gene3D" id="3.40.710.10">
    <property type="entry name" value="DD-peptidase/beta-lactamase superfamily"/>
    <property type="match status" value="1"/>
</dbReference>
<dbReference type="Pfam" id="PF00905">
    <property type="entry name" value="Transpeptidase"/>
    <property type="match status" value="1"/>
</dbReference>
<dbReference type="GO" id="GO:0008658">
    <property type="term" value="F:penicillin binding"/>
    <property type="evidence" value="ECO:0007669"/>
    <property type="project" value="InterPro"/>
</dbReference>
<reference evidence="16 17" key="1">
    <citation type="submission" date="2020-09" db="EMBL/GenBank/DDBJ databases">
        <title>Pseudoxanthomonas sp. CAU 1598 isolated from sand of Yaerae Beach.</title>
        <authorList>
            <person name="Kim W."/>
        </authorList>
    </citation>
    <scope>NUCLEOTIDE SEQUENCE [LARGE SCALE GENOMIC DNA]</scope>
    <source>
        <strain evidence="16 17">CAU 1598</strain>
    </source>
</reference>
<dbReference type="GO" id="GO:0004180">
    <property type="term" value="F:carboxypeptidase activity"/>
    <property type="evidence" value="ECO:0007669"/>
    <property type="project" value="UniProtKB-KW"/>
</dbReference>
<dbReference type="InterPro" id="IPR036950">
    <property type="entry name" value="PBP_transglycosylase"/>
</dbReference>
<accession>A0AAW3ZLQ9</accession>
<feature type="compositionally biased region" description="Basic and acidic residues" evidence="12">
    <location>
        <begin position="1"/>
        <end position="13"/>
    </location>
</feature>
<sequence>MDGFEAGRPEPETRPQSATARRRRGGWRRLLRWGIRIVVVIGLVLAAGLWFEMRYSPLQAHYLSRYADRLQFRLAEGASENIHFPREGPFDKRLGYAYLPLFLQRALERGYAIDRQAVLSPELVDFTDQGYYPPYPEKTQAGLSIRDCAWQPLWRRAYPGEAYARFEDVPPLVAQALTFIEDRHLLDVQRREINPAVDWPRLFSAAWSQLEEALGWGDSAVGGSTLATQIEKFRHSPDGLTSSFKEKWRQMASASVRAYQHGQDTLNARRDLLRDYLNTVPLSAVPGHGEVHGLADGLRVWFGADFARVNQLLSGNGHSESALAARGLALRQVLALLVAQRRPSYYLAQGRVELNSLIDSHLRLLQRAGRIEPALRDAALAAPLEFRDWASDPIQTAISNDKGTNLVRRHLASLLNVPLYSLDRLDLDVDSSLDAELQREVSAYLDGLREPEAAKAAGLLGHSLLQEDQLQGVRYSFTLYERLPDRFAVRVQTDSTRQAFDLSENSKLELGSTAKLRVVATYLEVIAELHGRYSGLPARILREIEVQPADRLTRWVLSYLAEHPQADLSSLLQAAMQRRYSASPHERFLTGGGIHRFSNFQRKDDLRVASVAEAMRDSLNLPFVRLMRDIVNYSIYQSVPRRAELLGDDDDPRREDYLRRFVDKEGQSFLRRFWDKYRDKDESKRIDTLLEGLAARPARLGAVFRYLYPQADAAALAEFLRQRGVDELPSQQDIEALHARYRPDAYALPDRAYIARVHPLDLWLLAELIRQPNVEFSELLAASTEVRQEVYGWLFRSRHKQARDNRIRIMLEVEAFLDIHQRWQKLGYPFGHLVPSLATALGSSGDRPAALAELVGIILNDGIRLPTVRISELRFADGTPYHTELKRVPAAGQQVMAPEVAAVLREALNQVVERGTARRLKGSFADAASEDWRLGGKTGTGDNRIESVDASGRVIESRARNRTATFVFYLGDRYFGTLTAFVLGENADDYRFTSALPVQALKGMQPILQPRLTHGCAQIPP</sequence>
<comment type="similarity">
    <text evidence="2">In the C-terminal section; belongs to the transpeptidase family.</text>
</comment>
<protein>
    <recommendedName>
        <fullName evidence="10">peptidoglycan glycosyltransferase</fullName>
        <ecNumber evidence="10">2.4.99.28</ecNumber>
    </recommendedName>
</protein>
<dbReference type="InterPro" id="IPR001460">
    <property type="entry name" value="PCN-bd_Tpept"/>
</dbReference>
<evidence type="ECO:0000256" key="3">
    <source>
        <dbReference type="ARBA" id="ARBA00007739"/>
    </source>
</evidence>
<evidence type="ECO:0000256" key="6">
    <source>
        <dbReference type="ARBA" id="ARBA00022676"/>
    </source>
</evidence>
<evidence type="ECO:0000313" key="16">
    <source>
        <dbReference type="EMBL" id="MBD8526104.1"/>
    </source>
</evidence>
<comment type="pathway">
    <text evidence="1">Cell wall biogenesis; peptidoglycan biosynthesis.</text>
</comment>
<dbReference type="EMBL" id="JACYTR010000017">
    <property type="protein sequence ID" value="MBD8526104.1"/>
    <property type="molecule type" value="Genomic_DNA"/>
</dbReference>
<dbReference type="GO" id="GO:0006508">
    <property type="term" value="P:proteolysis"/>
    <property type="evidence" value="ECO:0007669"/>
    <property type="project" value="UniProtKB-KW"/>
</dbReference>
<dbReference type="InterPro" id="IPR023346">
    <property type="entry name" value="Lysozyme-like_dom_sf"/>
</dbReference>
<feature type="transmembrane region" description="Helical" evidence="13">
    <location>
        <begin position="30"/>
        <end position="51"/>
    </location>
</feature>
<dbReference type="Proteomes" id="UP000613768">
    <property type="component" value="Unassembled WGS sequence"/>
</dbReference>
<comment type="catalytic activity">
    <reaction evidence="11">
        <text>[GlcNAc-(1-&gt;4)-Mur2Ac(oyl-L-Ala-gamma-D-Glu-L-Lys-D-Ala-D-Ala)](n)-di-trans,octa-cis-undecaprenyl diphosphate + beta-D-GlcNAc-(1-&gt;4)-Mur2Ac(oyl-L-Ala-gamma-D-Glu-L-Lys-D-Ala-D-Ala)-di-trans,octa-cis-undecaprenyl diphosphate = [GlcNAc-(1-&gt;4)-Mur2Ac(oyl-L-Ala-gamma-D-Glu-L-Lys-D-Ala-D-Ala)](n+1)-di-trans,octa-cis-undecaprenyl diphosphate + di-trans,octa-cis-undecaprenyl diphosphate + H(+)</text>
        <dbReference type="Rhea" id="RHEA:23708"/>
        <dbReference type="Rhea" id="RHEA-COMP:9602"/>
        <dbReference type="Rhea" id="RHEA-COMP:9603"/>
        <dbReference type="ChEBI" id="CHEBI:15378"/>
        <dbReference type="ChEBI" id="CHEBI:58405"/>
        <dbReference type="ChEBI" id="CHEBI:60033"/>
        <dbReference type="ChEBI" id="CHEBI:78435"/>
        <dbReference type="EC" id="2.4.99.28"/>
    </reaction>
</comment>
<feature type="domain" description="Penicillin-binding protein transpeptidase" evidence="14">
    <location>
        <begin position="848"/>
        <end position="941"/>
    </location>
</feature>
<organism evidence="16 17">
    <name type="scientific">Pseudomarimonas arenosa</name>
    <dbReference type="NCBI Taxonomy" id="2774145"/>
    <lineage>
        <taxon>Bacteria</taxon>
        <taxon>Pseudomonadati</taxon>
        <taxon>Pseudomonadota</taxon>
        <taxon>Gammaproteobacteria</taxon>
        <taxon>Lysobacterales</taxon>
        <taxon>Lysobacteraceae</taxon>
        <taxon>Pseudomarimonas</taxon>
    </lineage>
</organism>
<dbReference type="PANTHER" id="PTHR32282">
    <property type="entry name" value="BINDING PROTEIN TRANSPEPTIDASE, PUTATIVE-RELATED"/>
    <property type="match status" value="1"/>
</dbReference>
<dbReference type="AlphaFoldDB" id="A0AAW3ZLQ9"/>
<proteinExistence type="inferred from homology"/>
<keyword evidence="13" id="KW-0472">Membrane</keyword>
<evidence type="ECO:0000256" key="11">
    <source>
        <dbReference type="ARBA" id="ARBA00049902"/>
    </source>
</evidence>
<keyword evidence="9" id="KW-0511">Multifunctional enzyme</keyword>
<keyword evidence="5" id="KW-0645">Protease</keyword>
<feature type="domain" description="Glycosyl transferase family 51" evidence="15">
    <location>
        <begin position="162"/>
        <end position="347"/>
    </location>
</feature>
<comment type="caution">
    <text evidence="16">The sequence shown here is derived from an EMBL/GenBank/DDBJ whole genome shotgun (WGS) entry which is preliminary data.</text>
</comment>
<keyword evidence="4" id="KW-0121">Carboxypeptidase</keyword>
<evidence type="ECO:0000256" key="1">
    <source>
        <dbReference type="ARBA" id="ARBA00004752"/>
    </source>
</evidence>
<dbReference type="SUPFAM" id="SSF53955">
    <property type="entry name" value="Lysozyme-like"/>
    <property type="match status" value="1"/>
</dbReference>
<evidence type="ECO:0000256" key="2">
    <source>
        <dbReference type="ARBA" id="ARBA00007090"/>
    </source>
</evidence>
<dbReference type="RefSeq" id="WP_192029526.1">
    <property type="nucleotide sequence ID" value="NZ_JACYTR010000017.1"/>
</dbReference>
<evidence type="ECO:0000256" key="9">
    <source>
        <dbReference type="ARBA" id="ARBA00023268"/>
    </source>
</evidence>
<evidence type="ECO:0000256" key="5">
    <source>
        <dbReference type="ARBA" id="ARBA00022670"/>
    </source>
</evidence>
<evidence type="ECO:0000256" key="12">
    <source>
        <dbReference type="SAM" id="MobiDB-lite"/>
    </source>
</evidence>
<dbReference type="InterPro" id="IPR050396">
    <property type="entry name" value="Glycosyltr_51/Transpeptidase"/>
</dbReference>
<name>A0AAW3ZLQ9_9GAMM</name>
<comment type="similarity">
    <text evidence="3">In the N-terminal section; belongs to the glycosyltransferase 51 family.</text>
</comment>
<evidence type="ECO:0000256" key="7">
    <source>
        <dbReference type="ARBA" id="ARBA00022679"/>
    </source>
</evidence>
<dbReference type="Pfam" id="PF00912">
    <property type="entry name" value="Transgly"/>
    <property type="match status" value="1"/>
</dbReference>
<dbReference type="GO" id="GO:0030288">
    <property type="term" value="C:outer membrane-bounded periplasmic space"/>
    <property type="evidence" value="ECO:0007669"/>
    <property type="project" value="TreeGrafter"/>
</dbReference>
<evidence type="ECO:0000256" key="10">
    <source>
        <dbReference type="ARBA" id="ARBA00044770"/>
    </source>
</evidence>
<evidence type="ECO:0000313" key="17">
    <source>
        <dbReference type="Proteomes" id="UP000613768"/>
    </source>
</evidence>
<dbReference type="InterPro" id="IPR012338">
    <property type="entry name" value="Beta-lactam/transpept-like"/>
</dbReference>
<keyword evidence="17" id="KW-1185">Reference proteome</keyword>
<gene>
    <name evidence="16" type="ORF">IFO71_10185</name>
</gene>
<keyword evidence="6" id="KW-0328">Glycosyltransferase</keyword>
<dbReference type="PANTHER" id="PTHR32282:SF24">
    <property type="entry name" value="GLYCOSYL TRANSFERASE FAMILY 51 DOMAIN-CONTAINING PROTEIN"/>
    <property type="match status" value="1"/>
</dbReference>